<gene>
    <name evidence="2" type="ORF">BVC80_37g10</name>
</gene>
<protein>
    <submittedName>
        <fullName evidence="2">Uncharacterized protein</fullName>
    </submittedName>
</protein>
<evidence type="ECO:0000313" key="2">
    <source>
        <dbReference type="EMBL" id="OVA07523.1"/>
    </source>
</evidence>
<dbReference type="AlphaFoldDB" id="A0A200QAN3"/>
<sequence>MEANKERKEVEKNQEQQNQRHDYDDNHDRTSSSSSLNPTAKMLIQESIITKGEDLEKGGGGAQKPDDVLAFARSVNKVDSSLE</sequence>
<evidence type="ECO:0000256" key="1">
    <source>
        <dbReference type="SAM" id="MobiDB-lite"/>
    </source>
</evidence>
<comment type="caution">
    <text evidence="2">The sequence shown here is derived from an EMBL/GenBank/DDBJ whole genome shotgun (WGS) entry which is preliminary data.</text>
</comment>
<organism evidence="2 3">
    <name type="scientific">Macleaya cordata</name>
    <name type="common">Five-seeded plume-poppy</name>
    <name type="synonym">Bocconia cordata</name>
    <dbReference type="NCBI Taxonomy" id="56857"/>
    <lineage>
        <taxon>Eukaryota</taxon>
        <taxon>Viridiplantae</taxon>
        <taxon>Streptophyta</taxon>
        <taxon>Embryophyta</taxon>
        <taxon>Tracheophyta</taxon>
        <taxon>Spermatophyta</taxon>
        <taxon>Magnoliopsida</taxon>
        <taxon>Ranunculales</taxon>
        <taxon>Papaveraceae</taxon>
        <taxon>Papaveroideae</taxon>
        <taxon>Macleaya</taxon>
    </lineage>
</organism>
<dbReference type="EMBL" id="MVGT01002477">
    <property type="protein sequence ID" value="OVA07523.1"/>
    <property type="molecule type" value="Genomic_DNA"/>
</dbReference>
<name>A0A200QAN3_MACCD</name>
<dbReference type="OrthoDB" id="687180at2759"/>
<feature type="region of interest" description="Disordered" evidence="1">
    <location>
        <begin position="1"/>
        <end position="66"/>
    </location>
</feature>
<dbReference type="Proteomes" id="UP000195402">
    <property type="component" value="Unassembled WGS sequence"/>
</dbReference>
<accession>A0A200QAN3</accession>
<feature type="compositionally biased region" description="Basic and acidic residues" evidence="1">
    <location>
        <begin position="1"/>
        <end position="30"/>
    </location>
</feature>
<dbReference type="InParanoid" id="A0A200QAN3"/>
<evidence type="ECO:0000313" key="3">
    <source>
        <dbReference type="Proteomes" id="UP000195402"/>
    </source>
</evidence>
<reference evidence="2 3" key="1">
    <citation type="journal article" date="2017" name="Mol. Plant">
        <title>The Genome of Medicinal Plant Macleaya cordata Provides New Insights into Benzylisoquinoline Alkaloids Metabolism.</title>
        <authorList>
            <person name="Liu X."/>
            <person name="Liu Y."/>
            <person name="Huang P."/>
            <person name="Ma Y."/>
            <person name="Qing Z."/>
            <person name="Tang Q."/>
            <person name="Cao H."/>
            <person name="Cheng P."/>
            <person name="Zheng Y."/>
            <person name="Yuan Z."/>
            <person name="Zhou Y."/>
            <person name="Liu J."/>
            <person name="Tang Z."/>
            <person name="Zhuo Y."/>
            <person name="Zhang Y."/>
            <person name="Yu L."/>
            <person name="Huang J."/>
            <person name="Yang P."/>
            <person name="Peng Q."/>
            <person name="Zhang J."/>
            <person name="Jiang W."/>
            <person name="Zhang Z."/>
            <person name="Lin K."/>
            <person name="Ro D.K."/>
            <person name="Chen X."/>
            <person name="Xiong X."/>
            <person name="Shang Y."/>
            <person name="Huang S."/>
            <person name="Zeng J."/>
        </authorList>
    </citation>
    <scope>NUCLEOTIDE SEQUENCE [LARGE SCALE GENOMIC DNA]</scope>
    <source>
        <strain evidence="3">cv. BLH2017</strain>
        <tissue evidence="2">Root</tissue>
    </source>
</reference>
<dbReference type="OMA" id="ECIISHE"/>
<proteinExistence type="predicted"/>
<keyword evidence="3" id="KW-1185">Reference proteome</keyword>